<proteinExistence type="predicted"/>
<feature type="compositionally biased region" description="Low complexity" evidence="1">
    <location>
        <begin position="236"/>
        <end position="249"/>
    </location>
</feature>
<keyword evidence="4" id="KW-1185">Reference proteome</keyword>
<protein>
    <recommendedName>
        <fullName evidence="2">DUF7357 domain-containing protein</fullName>
    </recommendedName>
</protein>
<comment type="caution">
    <text evidence="3">The sequence shown here is derived from an EMBL/GenBank/DDBJ whole genome shotgun (WGS) entry which is preliminary data.</text>
</comment>
<feature type="compositionally biased region" description="Basic and acidic residues" evidence="1">
    <location>
        <begin position="673"/>
        <end position="690"/>
    </location>
</feature>
<reference evidence="3 4" key="1">
    <citation type="journal article" date="2024" name="IMA Fungus">
        <title>IMA Genome - F19 : A genome assembly and annotation guide to empower mycologists, including annotated draft genome sequences of Ceratocystis pirilliformis, Diaporthe australafricana, Fusarium ophioides, Paecilomyces lecythidis, and Sporothrix stenoceras.</title>
        <authorList>
            <person name="Aylward J."/>
            <person name="Wilson A.M."/>
            <person name="Visagie C.M."/>
            <person name="Spraker J."/>
            <person name="Barnes I."/>
            <person name="Buitendag C."/>
            <person name="Ceriani C."/>
            <person name="Del Mar Angel L."/>
            <person name="du Plessis D."/>
            <person name="Fuchs T."/>
            <person name="Gasser K."/>
            <person name="Kramer D."/>
            <person name="Li W."/>
            <person name="Munsamy K."/>
            <person name="Piso A."/>
            <person name="Price J.L."/>
            <person name="Sonnekus B."/>
            <person name="Thomas C."/>
            <person name="van der Nest A."/>
            <person name="van Dijk A."/>
            <person name="van Heerden A."/>
            <person name="van Vuuren N."/>
            <person name="Yilmaz N."/>
            <person name="Duong T.A."/>
            <person name="van der Merwe N.A."/>
            <person name="Wingfield M.J."/>
            <person name="Wingfield B.D."/>
        </authorList>
    </citation>
    <scope>NUCLEOTIDE SEQUENCE [LARGE SCALE GENOMIC DNA]</scope>
    <source>
        <strain evidence="3 4">CMW 5346</strain>
    </source>
</reference>
<feature type="compositionally biased region" description="Acidic residues" evidence="1">
    <location>
        <begin position="250"/>
        <end position="261"/>
    </location>
</feature>
<feature type="compositionally biased region" description="Acidic residues" evidence="1">
    <location>
        <begin position="558"/>
        <end position="571"/>
    </location>
</feature>
<feature type="compositionally biased region" description="Basic and acidic residues" evidence="1">
    <location>
        <begin position="321"/>
        <end position="340"/>
    </location>
</feature>
<feature type="domain" description="DUF7357" evidence="2">
    <location>
        <begin position="6"/>
        <end position="142"/>
    </location>
</feature>
<accession>A0ABR3Z1E6</accession>
<feature type="compositionally biased region" description="Low complexity" evidence="1">
    <location>
        <begin position="495"/>
        <end position="506"/>
    </location>
</feature>
<gene>
    <name evidence="3" type="ORF">Sste5346_006154</name>
</gene>
<feature type="compositionally biased region" description="Acidic residues" evidence="1">
    <location>
        <begin position="271"/>
        <end position="288"/>
    </location>
</feature>
<feature type="region of interest" description="Disordered" evidence="1">
    <location>
        <begin position="673"/>
        <end position="707"/>
    </location>
</feature>
<feature type="compositionally biased region" description="Acidic residues" evidence="1">
    <location>
        <begin position="152"/>
        <end position="169"/>
    </location>
</feature>
<evidence type="ECO:0000259" key="2">
    <source>
        <dbReference type="Pfam" id="PF24054"/>
    </source>
</evidence>
<feature type="compositionally biased region" description="Low complexity" evidence="1">
    <location>
        <begin position="341"/>
        <end position="355"/>
    </location>
</feature>
<dbReference type="EMBL" id="JAWCUI010000035">
    <property type="protein sequence ID" value="KAL1894012.1"/>
    <property type="molecule type" value="Genomic_DNA"/>
</dbReference>
<name>A0ABR3Z1E6_9PEZI</name>
<feature type="region of interest" description="Disordered" evidence="1">
    <location>
        <begin position="148"/>
        <end position="358"/>
    </location>
</feature>
<dbReference type="Pfam" id="PF24054">
    <property type="entry name" value="DUF7357"/>
    <property type="match status" value="1"/>
</dbReference>
<feature type="compositionally biased region" description="Basic and acidic residues" evidence="1">
    <location>
        <begin position="472"/>
        <end position="483"/>
    </location>
</feature>
<evidence type="ECO:0000313" key="4">
    <source>
        <dbReference type="Proteomes" id="UP001583186"/>
    </source>
</evidence>
<sequence length="735" mass="81073">MADRPLRLRLHIQRNGLPDTRIVFLLPTTDDTTVTKLLEQVNELVPLESDDWGLDDYVVEVASTTDRSAFFECLHYQLVSNLLDRDSEVFIRPLSSDELKKRRISGRHQISVDGRRLVDGVPFGRPLLKRPRGRPPVEIVPRKRRRPIGSGFEEEEDYDEMYDEEDEEEEVRRQLIEYLPDEEGDNEEGDEDDEEDEEEEVDSDEEMDADLDEDELQGLRDEAASTTNPSRRVRFATSKTTKTKTTTAAADDDDSSDDGDFDGAGSSSDSSDSDADSSDSDSDSDDAPLEISSKPSSTDADVPPHQGKARTKRRNARRRAKQAEKRALRQAKQELAERVEQTVTTAETTADTAVESPASLGRRLRLDMGAGRRLIASALGLRGKATQQPQPTKVETTTTTTTSTETTTTTTTPPPPGHPDHWASRINYTAVECSEDNFVLDKPTFPFVQQWHNNNKKGGKNQQQQAKAGAKRKQDTAAADEPRPKKRAAPESESDTSSSDSSSSESSSDDDSSDDDSSSDGGKTTKKIGLSLMADWGGSDSDSNDSEFNGGATPDSSSESEENDEEEEDETRGEPQTSEETLHAEAEAEAETAPADEELPPLPADIASLPLLTAGAATEGMIITWKNWVLSEKTSWQPQVTDVMSRVVGVDDDGATLRVVLAHRDRDLGRKPEKQYDEETGERVYGRFDGPDMEEDESDEEAEVDSGHRSLALAELMEPRIVQAVETPEEAVATE</sequence>
<feature type="region of interest" description="Disordered" evidence="1">
    <location>
        <begin position="379"/>
        <end position="423"/>
    </location>
</feature>
<feature type="compositionally biased region" description="Low complexity" evidence="1">
    <location>
        <begin position="386"/>
        <end position="411"/>
    </location>
</feature>
<evidence type="ECO:0000256" key="1">
    <source>
        <dbReference type="SAM" id="MobiDB-lite"/>
    </source>
</evidence>
<dbReference type="Proteomes" id="UP001583186">
    <property type="component" value="Unassembled WGS sequence"/>
</dbReference>
<feature type="compositionally biased region" description="Acidic residues" evidence="1">
    <location>
        <begin position="691"/>
        <end position="704"/>
    </location>
</feature>
<feature type="compositionally biased region" description="Acidic residues" evidence="1">
    <location>
        <begin position="507"/>
        <end position="518"/>
    </location>
</feature>
<evidence type="ECO:0000313" key="3">
    <source>
        <dbReference type="EMBL" id="KAL1894012.1"/>
    </source>
</evidence>
<feature type="compositionally biased region" description="Low complexity" evidence="1">
    <location>
        <begin position="535"/>
        <end position="557"/>
    </location>
</feature>
<feature type="compositionally biased region" description="Basic residues" evidence="1">
    <location>
        <begin position="307"/>
        <end position="320"/>
    </location>
</feature>
<feature type="compositionally biased region" description="Acidic residues" evidence="1">
    <location>
        <begin position="587"/>
        <end position="599"/>
    </location>
</feature>
<feature type="region of interest" description="Disordered" evidence="1">
    <location>
        <begin position="449"/>
        <end position="603"/>
    </location>
</feature>
<organism evidence="3 4">
    <name type="scientific">Sporothrix stenoceras</name>
    <dbReference type="NCBI Taxonomy" id="5173"/>
    <lineage>
        <taxon>Eukaryota</taxon>
        <taxon>Fungi</taxon>
        <taxon>Dikarya</taxon>
        <taxon>Ascomycota</taxon>
        <taxon>Pezizomycotina</taxon>
        <taxon>Sordariomycetes</taxon>
        <taxon>Sordariomycetidae</taxon>
        <taxon>Ophiostomatales</taxon>
        <taxon>Ophiostomataceae</taxon>
        <taxon>Sporothrix</taxon>
    </lineage>
</organism>
<dbReference type="InterPro" id="IPR055781">
    <property type="entry name" value="DUF7357"/>
</dbReference>
<feature type="compositionally biased region" description="Acidic residues" evidence="1">
    <location>
        <begin position="179"/>
        <end position="216"/>
    </location>
</feature>